<organism evidence="3 4">
    <name type="scientific">Colletotrichum incanum</name>
    <name type="common">Soybean anthracnose fungus</name>
    <dbReference type="NCBI Taxonomy" id="1573173"/>
    <lineage>
        <taxon>Eukaryota</taxon>
        <taxon>Fungi</taxon>
        <taxon>Dikarya</taxon>
        <taxon>Ascomycota</taxon>
        <taxon>Pezizomycotina</taxon>
        <taxon>Sordariomycetes</taxon>
        <taxon>Hypocreomycetidae</taxon>
        <taxon>Glomerellales</taxon>
        <taxon>Glomerellaceae</taxon>
        <taxon>Colletotrichum</taxon>
        <taxon>Colletotrichum spaethianum species complex</taxon>
    </lineage>
</organism>
<evidence type="ECO:0000313" key="3">
    <source>
        <dbReference type="EMBL" id="KZL88027.1"/>
    </source>
</evidence>
<keyword evidence="2" id="KW-0732">Signal</keyword>
<feature type="signal peptide" evidence="2">
    <location>
        <begin position="1"/>
        <end position="18"/>
    </location>
</feature>
<dbReference type="EMBL" id="LFIW01000095">
    <property type="protein sequence ID" value="KZL88027.1"/>
    <property type="molecule type" value="Genomic_DNA"/>
</dbReference>
<evidence type="ECO:0000256" key="2">
    <source>
        <dbReference type="SAM" id="SignalP"/>
    </source>
</evidence>
<comment type="caution">
    <text evidence="3">The sequence shown here is derived from an EMBL/GenBank/DDBJ whole genome shotgun (WGS) entry which is preliminary data.</text>
</comment>
<evidence type="ECO:0000313" key="4">
    <source>
        <dbReference type="Proteomes" id="UP000076584"/>
    </source>
</evidence>
<gene>
    <name evidence="3" type="ORF">CI238_04023</name>
</gene>
<evidence type="ECO:0000256" key="1">
    <source>
        <dbReference type="SAM" id="MobiDB-lite"/>
    </source>
</evidence>
<feature type="compositionally biased region" description="Low complexity" evidence="1">
    <location>
        <begin position="115"/>
        <end position="126"/>
    </location>
</feature>
<name>A0A162Q4J5_COLIC</name>
<proteinExistence type="predicted"/>
<dbReference type="Proteomes" id="UP000076584">
    <property type="component" value="Unassembled WGS sequence"/>
</dbReference>
<feature type="chain" id="PRO_5007838537" evidence="2">
    <location>
        <begin position="19"/>
        <end position="135"/>
    </location>
</feature>
<protein>
    <submittedName>
        <fullName evidence="3">Uncharacterized protein</fullName>
    </submittedName>
</protein>
<dbReference type="AlphaFoldDB" id="A0A162Q4J5"/>
<keyword evidence="4" id="KW-1185">Reference proteome</keyword>
<accession>A0A162Q4J5</accession>
<sequence length="135" mass="14407">MCVVCRVLVCHIWPVVQATISKKDSGVAAEESFFGYNSSAGLYSVAQLHMPKPQYKLGLPSPERLFQTHPETHLVLQGGIIQVPPSGLDLKKPHCDTGQDGSVGGMENRGKRRLGGSSQKSKQGLGSAIGPPERG</sequence>
<feature type="region of interest" description="Disordered" evidence="1">
    <location>
        <begin position="85"/>
        <end position="135"/>
    </location>
</feature>
<reference evidence="3 4" key="1">
    <citation type="submission" date="2015-06" db="EMBL/GenBank/DDBJ databases">
        <title>Survival trade-offs in plant roots during colonization by closely related pathogenic and mutualistic fungi.</title>
        <authorList>
            <person name="Hacquard S."/>
            <person name="Kracher B."/>
            <person name="Hiruma K."/>
            <person name="Weinman A."/>
            <person name="Muench P."/>
            <person name="Garrido Oter R."/>
            <person name="Ver Loren van Themaat E."/>
            <person name="Dallerey J.-F."/>
            <person name="Damm U."/>
            <person name="Henrissat B."/>
            <person name="Lespinet O."/>
            <person name="Thon M."/>
            <person name="Kemen E."/>
            <person name="McHardy A.C."/>
            <person name="Schulze-Lefert P."/>
            <person name="O'Connell R.J."/>
        </authorList>
    </citation>
    <scope>NUCLEOTIDE SEQUENCE [LARGE SCALE GENOMIC DNA]</scope>
    <source>
        <strain evidence="3 4">MAFF 238704</strain>
    </source>
</reference>